<evidence type="ECO:0000313" key="2">
    <source>
        <dbReference type="Proteomes" id="UP000276133"/>
    </source>
</evidence>
<dbReference type="Proteomes" id="UP000276133">
    <property type="component" value="Unassembled WGS sequence"/>
</dbReference>
<accession>A0A3M7QXY4</accession>
<evidence type="ECO:0000313" key="1">
    <source>
        <dbReference type="EMBL" id="RNA16247.1"/>
    </source>
</evidence>
<sequence>MGFLFKLKNNGGRSSITQSHLNFGNKPLKKNSSNQLSLSNLSHLKNVLTCDETKWYSLYSSIIIATSSKISLSSFCFDECCSIFRLKNEIKKESK</sequence>
<reference evidence="1 2" key="1">
    <citation type="journal article" date="2018" name="Sci. Rep.">
        <title>Genomic signatures of local adaptation to the degree of environmental predictability in rotifers.</title>
        <authorList>
            <person name="Franch-Gras L."/>
            <person name="Hahn C."/>
            <person name="Garcia-Roger E.M."/>
            <person name="Carmona M.J."/>
            <person name="Serra M."/>
            <person name="Gomez A."/>
        </authorList>
    </citation>
    <scope>NUCLEOTIDE SEQUENCE [LARGE SCALE GENOMIC DNA]</scope>
    <source>
        <strain evidence="1">HYR1</strain>
    </source>
</reference>
<gene>
    <name evidence="1" type="ORF">BpHYR1_023603</name>
</gene>
<dbReference type="AlphaFoldDB" id="A0A3M7QXY4"/>
<protein>
    <submittedName>
        <fullName evidence="1">Uncharacterized protein</fullName>
    </submittedName>
</protein>
<proteinExistence type="predicted"/>
<organism evidence="1 2">
    <name type="scientific">Brachionus plicatilis</name>
    <name type="common">Marine rotifer</name>
    <name type="synonym">Brachionus muelleri</name>
    <dbReference type="NCBI Taxonomy" id="10195"/>
    <lineage>
        <taxon>Eukaryota</taxon>
        <taxon>Metazoa</taxon>
        <taxon>Spiralia</taxon>
        <taxon>Gnathifera</taxon>
        <taxon>Rotifera</taxon>
        <taxon>Eurotatoria</taxon>
        <taxon>Monogononta</taxon>
        <taxon>Pseudotrocha</taxon>
        <taxon>Ploima</taxon>
        <taxon>Brachionidae</taxon>
        <taxon>Brachionus</taxon>
    </lineage>
</organism>
<comment type="caution">
    <text evidence="1">The sequence shown here is derived from an EMBL/GenBank/DDBJ whole genome shotgun (WGS) entry which is preliminary data.</text>
</comment>
<name>A0A3M7QXY4_BRAPC</name>
<dbReference type="EMBL" id="REGN01004756">
    <property type="protein sequence ID" value="RNA16247.1"/>
    <property type="molecule type" value="Genomic_DNA"/>
</dbReference>
<keyword evidence="2" id="KW-1185">Reference proteome</keyword>